<evidence type="ECO:0000259" key="4">
    <source>
        <dbReference type="Pfam" id="PF13439"/>
    </source>
</evidence>
<evidence type="ECO:0000259" key="3">
    <source>
        <dbReference type="Pfam" id="PF00534"/>
    </source>
</evidence>
<keyword evidence="6" id="KW-1185">Reference proteome</keyword>
<protein>
    <submittedName>
        <fullName evidence="5">Phosphatidylinositol alpha 1,6-mannosyltransferase</fullName>
    </submittedName>
</protein>
<dbReference type="InterPro" id="IPR001296">
    <property type="entry name" value="Glyco_trans_1"/>
</dbReference>
<feature type="domain" description="Glycosyl transferase family 1" evidence="3">
    <location>
        <begin position="196"/>
        <end position="344"/>
    </location>
</feature>
<dbReference type="PANTHER" id="PTHR45947">
    <property type="entry name" value="SULFOQUINOVOSYL TRANSFERASE SQD2"/>
    <property type="match status" value="1"/>
</dbReference>
<evidence type="ECO:0000313" key="6">
    <source>
        <dbReference type="Proteomes" id="UP000295371"/>
    </source>
</evidence>
<dbReference type="Pfam" id="PF13439">
    <property type="entry name" value="Glyco_transf_4"/>
    <property type="match status" value="1"/>
</dbReference>
<dbReference type="PANTHER" id="PTHR45947:SF3">
    <property type="entry name" value="SULFOQUINOVOSYL TRANSFERASE SQD2"/>
    <property type="match status" value="1"/>
</dbReference>
<dbReference type="RefSeq" id="WP_133754634.1">
    <property type="nucleotide sequence ID" value="NZ_SOAW01000001.1"/>
</dbReference>
<dbReference type="Pfam" id="PF00534">
    <property type="entry name" value="Glycos_transf_1"/>
    <property type="match status" value="1"/>
</dbReference>
<keyword evidence="2 5" id="KW-0808">Transferase</keyword>
<dbReference type="Proteomes" id="UP000295371">
    <property type="component" value="Unassembled WGS sequence"/>
</dbReference>
<reference evidence="5 6" key="1">
    <citation type="submission" date="2019-03" db="EMBL/GenBank/DDBJ databases">
        <title>Genomic Encyclopedia of Archaeal and Bacterial Type Strains, Phase II (KMG-II): from individual species to whole genera.</title>
        <authorList>
            <person name="Goeker M."/>
        </authorList>
    </citation>
    <scope>NUCLEOTIDE SEQUENCE [LARGE SCALE GENOMIC DNA]</scope>
    <source>
        <strain evidence="5 6">DSM 24323</strain>
    </source>
</reference>
<organism evidence="5 6">
    <name type="scientific">Naumannella halotolerans</name>
    <dbReference type="NCBI Taxonomy" id="993414"/>
    <lineage>
        <taxon>Bacteria</taxon>
        <taxon>Bacillati</taxon>
        <taxon>Actinomycetota</taxon>
        <taxon>Actinomycetes</taxon>
        <taxon>Propionibacteriales</taxon>
        <taxon>Propionibacteriaceae</taxon>
        <taxon>Naumannella</taxon>
    </lineage>
</organism>
<proteinExistence type="predicted"/>
<accession>A0A4R7J9L8</accession>
<name>A0A4R7J9L8_9ACTN</name>
<dbReference type="EMBL" id="SOAW01000001">
    <property type="protein sequence ID" value="TDT34232.1"/>
    <property type="molecule type" value="Genomic_DNA"/>
</dbReference>
<dbReference type="AlphaFoldDB" id="A0A4R7J9L8"/>
<comment type="caution">
    <text evidence="5">The sequence shown here is derived from an EMBL/GenBank/DDBJ whole genome shotgun (WGS) entry which is preliminary data.</text>
</comment>
<feature type="domain" description="Glycosyltransferase subfamily 4-like N-terminal" evidence="4">
    <location>
        <begin position="14"/>
        <end position="182"/>
    </location>
</feature>
<sequence length="376" mass="41813">MKVAIVAESFLPQINGVTHSVLRLLEHLRDRGHQAIVLAPATTGRTPRRYAGFRVVSLPSVPVPGYPSVRVAATPQWVLERELAAFAPDVVHVAAPFVIGNSALLVARRLGLPSVAIYQTEIPSYAARYGLPQAEPLLWRWVRTVHQLATLTLAPSRYAREQLTDIGVQRVGIWGRGVDSERFDPRKRDPAFRRRYAPHGERLIGYVGRLASEKQIEDLAVLADLPRTRTVVIGDGPRREQLQRALPRARFLGQLTGEALPRAMASLDLFVHPGELETFCQTIQEAQASGVAPIAPARGGPLDLIDSSRTGWLYEPGDLSQLRARARDLLGDDHKRSRFGADARAAVEHRTWPLMCEQLLTFYAEAISEHRSTRIR</sequence>
<dbReference type="InterPro" id="IPR028098">
    <property type="entry name" value="Glyco_trans_4-like_N"/>
</dbReference>
<dbReference type="CDD" id="cd03814">
    <property type="entry name" value="GT4-like"/>
    <property type="match status" value="1"/>
</dbReference>
<evidence type="ECO:0000313" key="5">
    <source>
        <dbReference type="EMBL" id="TDT34232.1"/>
    </source>
</evidence>
<gene>
    <name evidence="5" type="ORF">CLV29_1888</name>
</gene>
<dbReference type="SUPFAM" id="SSF53756">
    <property type="entry name" value="UDP-Glycosyltransferase/glycogen phosphorylase"/>
    <property type="match status" value="1"/>
</dbReference>
<evidence type="ECO:0000256" key="2">
    <source>
        <dbReference type="ARBA" id="ARBA00022679"/>
    </source>
</evidence>
<dbReference type="GO" id="GO:1901137">
    <property type="term" value="P:carbohydrate derivative biosynthetic process"/>
    <property type="evidence" value="ECO:0007669"/>
    <property type="project" value="UniProtKB-ARBA"/>
</dbReference>
<dbReference type="GO" id="GO:0016758">
    <property type="term" value="F:hexosyltransferase activity"/>
    <property type="evidence" value="ECO:0007669"/>
    <property type="project" value="TreeGrafter"/>
</dbReference>
<dbReference type="InterPro" id="IPR050194">
    <property type="entry name" value="Glycosyltransferase_grp1"/>
</dbReference>
<evidence type="ECO:0000256" key="1">
    <source>
        <dbReference type="ARBA" id="ARBA00022676"/>
    </source>
</evidence>
<dbReference type="Gene3D" id="3.40.50.2000">
    <property type="entry name" value="Glycogen Phosphorylase B"/>
    <property type="match status" value="2"/>
</dbReference>
<dbReference type="OrthoDB" id="9802525at2"/>
<keyword evidence="1 5" id="KW-0328">Glycosyltransferase</keyword>